<dbReference type="Proteomes" id="UP001231941">
    <property type="component" value="Unassembled WGS sequence"/>
</dbReference>
<dbReference type="EMBL" id="JAVAMP010000001">
    <property type="protein sequence ID" value="MDP5272516.1"/>
    <property type="molecule type" value="Genomic_DNA"/>
</dbReference>
<evidence type="ECO:0000313" key="2">
    <source>
        <dbReference type="Proteomes" id="UP001231941"/>
    </source>
</evidence>
<reference evidence="1 2" key="1">
    <citation type="submission" date="2023-08" db="EMBL/GenBank/DDBJ databases">
        <authorList>
            <person name="Park J.-S."/>
        </authorList>
    </citation>
    <scope>NUCLEOTIDE SEQUENCE [LARGE SCALE GENOMIC DNA]</scope>
    <source>
        <strain evidence="1 2">2205SS18-9</strain>
    </source>
</reference>
<gene>
    <name evidence="1" type="ORF">Q5Y73_00190</name>
</gene>
<evidence type="ECO:0008006" key="3">
    <source>
        <dbReference type="Google" id="ProtNLM"/>
    </source>
</evidence>
<keyword evidence="2" id="KW-1185">Reference proteome</keyword>
<name>A0ABT9IT38_9BACL</name>
<accession>A0ABT9IT38</accession>
<organism evidence="1 2">
    <name type="scientific">Chengkuizengella axinellae</name>
    <dbReference type="NCBI Taxonomy" id="3064388"/>
    <lineage>
        <taxon>Bacteria</taxon>
        <taxon>Bacillati</taxon>
        <taxon>Bacillota</taxon>
        <taxon>Bacilli</taxon>
        <taxon>Bacillales</taxon>
        <taxon>Paenibacillaceae</taxon>
        <taxon>Chengkuizengella</taxon>
    </lineage>
</organism>
<evidence type="ECO:0000313" key="1">
    <source>
        <dbReference type="EMBL" id="MDP5272516.1"/>
    </source>
</evidence>
<dbReference type="RefSeq" id="WP_305989835.1">
    <property type="nucleotide sequence ID" value="NZ_JAVAMP010000001.1"/>
</dbReference>
<protein>
    <recommendedName>
        <fullName evidence="3">CBS domain-containing protein</fullName>
    </recommendedName>
</protein>
<sequence>MFSIEPLDKKTISNHIGNPLLILTKDGNEHFGILSHLDSNKLYFNDFNHTTSNTSKLKKKNIKTKKSNKKKKATTFQEGIGFFPNEVGFTSDLDFGSKYEIKVSDINLLFDTSFF</sequence>
<proteinExistence type="predicted"/>
<comment type="caution">
    <text evidence="1">The sequence shown here is derived from an EMBL/GenBank/DDBJ whole genome shotgun (WGS) entry which is preliminary data.</text>
</comment>